<dbReference type="Gene3D" id="3.30.428.10">
    <property type="entry name" value="HIT-like"/>
    <property type="match status" value="1"/>
</dbReference>
<evidence type="ECO:0000313" key="1">
    <source>
        <dbReference type="EMBL" id="AYV84698.1"/>
    </source>
</evidence>
<dbReference type="PANTHER" id="PTHR12978">
    <property type="entry name" value="HISTIDINE TRIAD HIT PROTEIN MEMBER"/>
    <property type="match status" value="1"/>
</dbReference>
<gene>
    <name evidence="1" type="ORF">Hyperionvirus34_22</name>
</gene>
<reference evidence="1" key="1">
    <citation type="submission" date="2018-10" db="EMBL/GenBank/DDBJ databases">
        <title>Hidden diversity of soil giant viruses.</title>
        <authorList>
            <person name="Schulz F."/>
            <person name="Alteio L."/>
            <person name="Goudeau D."/>
            <person name="Ryan E.M."/>
            <person name="Malmstrom R.R."/>
            <person name="Blanchard J."/>
            <person name="Woyke T."/>
        </authorList>
    </citation>
    <scope>NUCLEOTIDE SEQUENCE</scope>
    <source>
        <strain evidence="1">HYV1</strain>
    </source>
</reference>
<accession>A0A3G5ABS8</accession>
<dbReference type="InterPro" id="IPR036265">
    <property type="entry name" value="HIT-like_sf"/>
</dbReference>
<dbReference type="EMBL" id="MK072416">
    <property type="protein sequence ID" value="AYV84698.1"/>
    <property type="molecule type" value="Genomic_DNA"/>
</dbReference>
<protein>
    <submittedName>
        <fullName evidence="1">Scavenger mRNA-decapping enzyme DcpS</fullName>
    </submittedName>
</protein>
<dbReference type="GO" id="GO:0016787">
    <property type="term" value="F:hydrolase activity"/>
    <property type="evidence" value="ECO:0007669"/>
    <property type="project" value="InterPro"/>
</dbReference>
<dbReference type="GO" id="GO:0000340">
    <property type="term" value="F:RNA 7-methylguanosine cap binding"/>
    <property type="evidence" value="ECO:0007669"/>
    <property type="project" value="TreeGrafter"/>
</dbReference>
<dbReference type="SUPFAM" id="SSF54197">
    <property type="entry name" value="HIT-like"/>
    <property type="match status" value="1"/>
</dbReference>
<dbReference type="PANTHER" id="PTHR12978:SF0">
    <property type="entry name" value="M7GPPPX DIPHOSPHATASE"/>
    <property type="match status" value="1"/>
</dbReference>
<name>A0A3G5ABS8_9VIRU</name>
<organism evidence="1">
    <name type="scientific">Hyperionvirus sp</name>
    <dbReference type="NCBI Taxonomy" id="2487770"/>
    <lineage>
        <taxon>Viruses</taxon>
        <taxon>Varidnaviria</taxon>
        <taxon>Bamfordvirae</taxon>
        <taxon>Nucleocytoviricota</taxon>
        <taxon>Megaviricetes</taxon>
        <taxon>Imitervirales</taxon>
        <taxon>Mimiviridae</taxon>
        <taxon>Klosneuvirinae</taxon>
    </lineage>
</organism>
<dbReference type="GO" id="GO:0000290">
    <property type="term" value="P:deadenylation-dependent decapping of nuclear-transcribed mRNA"/>
    <property type="evidence" value="ECO:0007669"/>
    <property type="project" value="InterPro"/>
</dbReference>
<proteinExistence type="predicted"/>
<dbReference type="InterPro" id="IPR008594">
    <property type="entry name" value="DcpS/DCS2"/>
</dbReference>
<sequence>MQTTGKDPSTYARFGNFGGKSFKLSSVLSRLNEENEFKSELPIEMKIFSPNITRSLKIIKFPDLFFPSLHIPYLSEPHNIVIDANRMNFANLLEYINTLQQPHRTEINLDEEEAKHTITEESASFYKTNVKPYAENQNKTWMYNIIKNDPSSPEKVLYDCPDFILVHDIQWPDSKDLSKLHCLAIFKDKSLMSIRDLTQAHLPLIKQTIKNAKEIIATYILSPLDIETYFHYHPSVWQLHMHFVIRGLPDKAHKYNTDDIIKNLSIPDYYQNATLNI</sequence>
<dbReference type="Pfam" id="PF11969">
    <property type="entry name" value="DcpS_C"/>
    <property type="match status" value="1"/>
</dbReference>